<dbReference type="InterPro" id="IPR001110">
    <property type="entry name" value="UPF0012_CS"/>
</dbReference>
<dbReference type="EMBL" id="SADE01000002">
    <property type="protein sequence ID" value="RVU35866.1"/>
    <property type="molecule type" value="Genomic_DNA"/>
</dbReference>
<keyword evidence="5" id="KW-1185">Reference proteome</keyword>
<gene>
    <name evidence="4" type="ORF">EOI86_11420</name>
</gene>
<organism evidence="4 5">
    <name type="scientific">Hwanghaeella grinnelliae</name>
    <dbReference type="NCBI Taxonomy" id="2500179"/>
    <lineage>
        <taxon>Bacteria</taxon>
        <taxon>Pseudomonadati</taxon>
        <taxon>Pseudomonadota</taxon>
        <taxon>Alphaproteobacteria</taxon>
        <taxon>Rhodospirillales</taxon>
        <taxon>Rhodospirillaceae</taxon>
        <taxon>Hwanghaeella</taxon>
    </lineage>
</organism>
<dbReference type="InterPro" id="IPR003010">
    <property type="entry name" value="C-N_Hydrolase"/>
</dbReference>
<dbReference type="RefSeq" id="WP_127765343.1">
    <property type="nucleotide sequence ID" value="NZ_SADE01000002.1"/>
</dbReference>
<dbReference type="Gene3D" id="3.60.110.10">
    <property type="entry name" value="Carbon-nitrogen hydrolase"/>
    <property type="match status" value="1"/>
</dbReference>
<dbReference type="AlphaFoldDB" id="A0A437QMU8"/>
<comment type="caution">
    <text evidence="4">The sequence shown here is derived from an EMBL/GenBank/DDBJ whole genome shotgun (WGS) entry which is preliminary data.</text>
</comment>
<evidence type="ECO:0000313" key="5">
    <source>
        <dbReference type="Proteomes" id="UP000287447"/>
    </source>
</evidence>
<dbReference type="Proteomes" id="UP000287447">
    <property type="component" value="Unassembled WGS sequence"/>
</dbReference>
<dbReference type="PANTHER" id="PTHR23088:SF27">
    <property type="entry name" value="DEAMINATED GLUTATHIONE AMIDASE"/>
    <property type="match status" value="1"/>
</dbReference>
<proteinExistence type="inferred from homology"/>
<accession>A0A437QMU8</accession>
<evidence type="ECO:0000256" key="2">
    <source>
        <dbReference type="ARBA" id="ARBA00022801"/>
    </source>
</evidence>
<dbReference type="Pfam" id="PF00795">
    <property type="entry name" value="CN_hydrolase"/>
    <property type="match status" value="1"/>
</dbReference>
<dbReference type="InterPro" id="IPR036526">
    <property type="entry name" value="C-N_Hydrolase_sf"/>
</dbReference>
<protein>
    <submittedName>
        <fullName evidence="4">Carbon-nitrogen hydrolase family protein</fullName>
    </submittedName>
</protein>
<sequence>MTDTLRVACVQITGKPRVEDNIALIDPMIREAAAKGADLVCLPEICNLVQKNREEQQKQVRTEAEDPALAAFRALAKELGIWIHAGSLAIRPEEGDRLANRGFLIAPDGTIRAKYDKIHMFDVDLENAESYRESFSYRPGEHAVLAETPWGGYGMGVCYDVRFPALFRDLAGAGAKVLTMPACFTQPTGKAHWHVLLRARAIENGCFVIAAAQCGEHEDGRKTYGHSLIIDPWGEVLADAGPDQGIILADLDMARVDEVRGMVPSLKNGRDYAPPVPLDLAQAGE</sequence>
<dbReference type="SUPFAM" id="SSF56317">
    <property type="entry name" value="Carbon-nitrogen hydrolase"/>
    <property type="match status" value="1"/>
</dbReference>
<dbReference type="PANTHER" id="PTHR23088">
    <property type="entry name" value="NITRILASE-RELATED"/>
    <property type="match status" value="1"/>
</dbReference>
<dbReference type="PROSITE" id="PS01227">
    <property type="entry name" value="UPF0012"/>
    <property type="match status" value="1"/>
</dbReference>
<dbReference type="GO" id="GO:0016811">
    <property type="term" value="F:hydrolase activity, acting on carbon-nitrogen (but not peptide) bonds, in linear amides"/>
    <property type="evidence" value="ECO:0007669"/>
    <property type="project" value="InterPro"/>
</dbReference>
<feature type="domain" description="CN hydrolase" evidence="3">
    <location>
        <begin position="5"/>
        <end position="253"/>
    </location>
</feature>
<dbReference type="CDD" id="cd07572">
    <property type="entry name" value="nit"/>
    <property type="match status" value="1"/>
</dbReference>
<comment type="similarity">
    <text evidence="1">Belongs to the carbon-nitrogen hydrolase superfamily. NIT1/NIT2 family.</text>
</comment>
<name>A0A437QMU8_9PROT</name>
<dbReference type="OrthoDB" id="9811121at2"/>
<dbReference type="InterPro" id="IPR045254">
    <property type="entry name" value="Nit1/2_C-N_Hydrolase"/>
</dbReference>
<dbReference type="PROSITE" id="PS50263">
    <property type="entry name" value="CN_HYDROLASE"/>
    <property type="match status" value="1"/>
</dbReference>
<evidence type="ECO:0000259" key="3">
    <source>
        <dbReference type="PROSITE" id="PS50263"/>
    </source>
</evidence>
<keyword evidence="2 4" id="KW-0378">Hydrolase</keyword>
<evidence type="ECO:0000313" key="4">
    <source>
        <dbReference type="EMBL" id="RVU35866.1"/>
    </source>
</evidence>
<evidence type="ECO:0000256" key="1">
    <source>
        <dbReference type="ARBA" id="ARBA00010613"/>
    </source>
</evidence>
<reference evidence="5" key="1">
    <citation type="submission" date="2019-01" db="EMBL/GenBank/DDBJ databases">
        <title>Gri0909 isolated from a small marine red alga.</title>
        <authorList>
            <person name="Kim J."/>
            <person name="Jeong S.E."/>
            <person name="Jeon C.O."/>
        </authorList>
    </citation>
    <scope>NUCLEOTIDE SEQUENCE [LARGE SCALE GENOMIC DNA]</scope>
    <source>
        <strain evidence="5">Gri0909</strain>
    </source>
</reference>